<dbReference type="PANTHER" id="PTHR21666:SF270">
    <property type="entry name" value="MUREIN HYDROLASE ACTIVATOR ENVC"/>
    <property type="match status" value="1"/>
</dbReference>
<dbReference type="OrthoDB" id="507840at2"/>
<evidence type="ECO:0000259" key="1">
    <source>
        <dbReference type="Pfam" id="PF01551"/>
    </source>
</evidence>
<dbReference type="Proteomes" id="UP000287247">
    <property type="component" value="Unassembled WGS sequence"/>
</dbReference>
<name>A0A401IE46_APHSA</name>
<dbReference type="Gene3D" id="2.70.70.10">
    <property type="entry name" value="Glucose Permease (Domain IIA)"/>
    <property type="match status" value="1"/>
</dbReference>
<dbReference type="InterPro" id="IPR011055">
    <property type="entry name" value="Dup_hybrid_motif"/>
</dbReference>
<feature type="domain" description="M23ase beta-sheet core" evidence="1">
    <location>
        <begin position="77"/>
        <end position="173"/>
    </location>
</feature>
<gene>
    <name evidence="2" type="ORF">AsFPU1_0885</name>
</gene>
<dbReference type="CDD" id="cd12797">
    <property type="entry name" value="M23_peptidase"/>
    <property type="match status" value="1"/>
</dbReference>
<dbReference type="AlphaFoldDB" id="A0A401IE46"/>
<protein>
    <submittedName>
        <fullName evidence="2">Metalloendopeptidase-like membrane protein</fullName>
    </submittedName>
</protein>
<evidence type="ECO:0000313" key="3">
    <source>
        <dbReference type="Proteomes" id="UP000287247"/>
    </source>
</evidence>
<dbReference type="GO" id="GO:0004222">
    <property type="term" value="F:metalloendopeptidase activity"/>
    <property type="evidence" value="ECO:0007669"/>
    <property type="project" value="TreeGrafter"/>
</dbReference>
<dbReference type="PANTHER" id="PTHR21666">
    <property type="entry name" value="PEPTIDASE-RELATED"/>
    <property type="match status" value="1"/>
</dbReference>
<dbReference type="EMBL" id="BDQK01000003">
    <property type="protein sequence ID" value="GBF79489.1"/>
    <property type="molecule type" value="Genomic_DNA"/>
</dbReference>
<dbReference type="SUPFAM" id="SSF51261">
    <property type="entry name" value="Duplicated hybrid motif"/>
    <property type="match status" value="1"/>
</dbReference>
<sequence length="204" mass="21479">MKLVKLSLGLTTMGCLLWVLSSNLPVSSNDLISESGISNSVNLKSYGRETPKKLAGYIWPTTGVITSGFGVRWGNNMHTGIDIAGPMGTPIVAAASGVVAFVGWSPEGLGNLVVLRHPDGSVTRYGHNSQVLVRRGQTVEQGEQIALMGSTGYSTGPHLHFEVSPQGTVAVNPMGFLPGYLEANGMKRVAPDSKILESDGDGEE</sequence>
<dbReference type="Pfam" id="PF01551">
    <property type="entry name" value="Peptidase_M23"/>
    <property type="match status" value="1"/>
</dbReference>
<keyword evidence="3" id="KW-1185">Reference proteome</keyword>
<dbReference type="InterPro" id="IPR050570">
    <property type="entry name" value="Cell_wall_metabolism_enzyme"/>
</dbReference>
<organism evidence="2 3">
    <name type="scientific">Aphanothece sacrum FPU1</name>
    <dbReference type="NCBI Taxonomy" id="1920663"/>
    <lineage>
        <taxon>Bacteria</taxon>
        <taxon>Bacillati</taxon>
        <taxon>Cyanobacteriota</taxon>
        <taxon>Cyanophyceae</taxon>
        <taxon>Oscillatoriophycideae</taxon>
        <taxon>Chroococcales</taxon>
        <taxon>Aphanothecaceae</taxon>
        <taxon>Aphanothece</taxon>
    </lineage>
</organism>
<comment type="caution">
    <text evidence="2">The sequence shown here is derived from an EMBL/GenBank/DDBJ whole genome shotgun (WGS) entry which is preliminary data.</text>
</comment>
<evidence type="ECO:0000313" key="2">
    <source>
        <dbReference type="EMBL" id="GBF79489.1"/>
    </source>
</evidence>
<accession>A0A401IE46</accession>
<dbReference type="InterPro" id="IPR016047">
    <property type="entry name" value="M23ase_b-sheet_dom"/>
</dbReference>
<proteinExistence type="predicted"/>
<reference evidence="3" key="1">
    <citation type="submission" date="2017-05" db="EMBL/GenBank/DDBJ databases">
        <title>Physiological properties and genetic analysis related to exopolysaccharide production of fresh-water unicellular cyanobacterium Aphanothece sacrum, Suizenji Nori, that has been cultured as a food source in Japan.</title>
        <authorList>
            <person name="Kanesaki Y."/>
            <person name="Yoshikawa S."/>
            <person name="Ohki K."/>
        </authorList>
    </citation>
    <scope>NUCLEOTIDE SEQUENCE [LARGE SCALE GENOMIC DNA]</scope>
    <source>
        <strain evidence="3">FPU1</strain>
    </source>
</reference>